<evidence type="ECO:0000313" key="3">
    <source>
        <dbReference type="Proteomes" id="UP000831786"/>
    </source>
</evidence>
<dbReference type="EMBL" id="CP095045">
    <property type="protein sequence ID" value="UOQ57315.1"/>
    <property type="molecule type" value="Genomic_DNA"/>
</dbReference>
<sequence>MAERSPWRTASAALSIGGEVLGLLMQLALVWVGADLLWGGDDDLMIAQRFVWCSVAMLYLALTALALSLQVRIRQPDPTATRVLIGHPVTRLFTMVFTFGASVIGLSVAVDLITDIGQDVHDPIAEFTAVWAMLLSWVMFNWGYARIYFSRFHRSSAPPLEFPGTPSPRLADFAYFAFTNSTTFSVSDVKVLDTHMRWTVVWHTTFAFFFNALIIALSMNVIANGQLFAELFS</sequence>
<evidence type="ECO:0000313" key="2">
    <source>
        <dbReference type="EMBL" id="UOQ57315.1"/>
    </source>
</evidence>
<feature type="transmembrane region" description="Helical" evidence="1">
    <location>
        <begin position="200"/>
        <end position="223"/>
    </location>
</feature>
<dbReference type="InterPro" id="IPR009781">
    <property type="entry name" value="DUF1345"/>
</dbReference>
<evidence type="ECO:0000256" key="1">
    <source>
        <dbReference type="SAM" id="Phobius"/>
    </source>
</evidence>
<dbReference type="Pfam" id="PF07077">
    <property type="entry name" value="DUF1345"/>
    <property type="match status" value="1"/>
</dbReference>
<keyword evidence="1" id="KW-0812">Transmembrane</keyword>
<gene>
    <name evidence="2" type="ORF">MUN78_00270</name>
</gene>
<protein>
    <submittedName>
        <fullName evidence="2">DUF1345 domain-containing protein</fullName>
    </submittedName>
</protein>
<keyword evidence="3" id="KW-1185">Reference proteome</keyword>
<reference evidence="2 3" key="1">
    <citation type="submission" date="2022-04" db="EMBL/GenBank/DDBJ databases">
        <title>Leucobacter sp. isolated from rhizosphere of garlic.</title>
        <authorList>
            <person name="Won M."/>
            <person name="Lee C.-M."/>
            <person name="Woen H.-Y."/>
            <person name="Kwon S.-W."/>
        </authorList>
    </citation>
    <scope>NUCLEOTIDE SEQUENCE [LARGE SCALE GENOMIC DNA]</scope>
    <source>
        <strain evidence="2 3">H21R-40</strain>
    </source>
</reference>
<name>A0ABY4FM73_9MICO</name>
<accession>A0ABY4FM73</accession>
<feature type="transmembrane region" description="Helical" evidence="1">
    <location>
        <begin position="12"/>
        <end position="34"/>
    </location>
</feature>
<feature type="transmembrane region" description="Helical" evidence="1">
    <location>
        <begin position="89"/>
        <end position="110"/>
    </location>
</feature>
<keyword evidence="1" id="KW-1133">Transmembrane helix</keyword>
<feature type="transmembrane region" description="Helical" evidence="1">
    <location>
        <begin position="46"/>
        <end position="69"/>
    </location>
</feature>
<proteinExistence type="predicted"/>
<dbReference type="Proteomes" id="UP000831786">
    <property type="component" value="Chromosome"/>
</dbReference>
<keyword evidence="1" id="KW-0472">Membrane</keyword>
<organism evidence="2 3">
    <name type="scientific">Leucobacter allii</name>
    <dbReference type="NCBI Taxonomy" id="2932247"/>
    <lineage>
        <taxon>Bacteria</taxon>
        <taxon>Bacillati</taxon>
        <taxon>Actinomycetota</taxon>
        <taxon>Actinomycetes</taxon>
        <taxon>Micrococcales</taxon>
        <taxon>Microbacteriaceae</taxon>
        <taxon>Leucobacter</taxon>
    </lineage>
</organism>
<dbReference type="RefSeq" id="WP_244692355.1">
    <property type="nucleotide sequence ID" value="NZ_CP095044.1"/>
</dbReference>
<feature type="transmembrane region" description="Helical" evidence="1">
    <location>
        <begin position="130"/>
        <end position="149"/>
    </location>
</feature>